<feature type="active site" description="Charge relay system" evidence="7">
    <location>
        <position position="177"/>
    </location>
</feature>
<keyword evidence="4 7" id="KW-0315">Glutamine amidotransferase</keyword>
<organism evidence="8 9">
    <name type="scientific">Nesterenkonia halobia</name>
    <dbReference type="NCBI Taxonomy" id="37922"/>
    <lineage>
        <taxon>Bacteria</taxon>
        <taxon>Bacillati</taxon>
        <taxon>Actinomycetota</taxon>
        <taxon>Actinomycetes</taxon>
        <taxon>Micrococcales</taxon>
        <taxon>Micrococcaceae</taxon>
        <taxon>Nesterenkonia</taxon>
    </lineage>
</organism>
<dbReference type="Pfam" id="PF01174">
    <property type="entry name" value="SNO"/>
    <property type="match status" value="1"/>
</dbReference>
<evidence type="ECO:0000256" key="3">
    <source>
        <dbReference type="ARBA" id="ARBA00022898"/>
    </source>
</evidence>
<dbReference type="EMBL" id="BAAAYG010000002">
    <property type="protein sequence ID" value="GAA3279498.1"/>
    <property type="molecule type" value="Genomic_DNA"/>
</dbReference>
<evidence type="ECO:0000256" key="5">
    <source>
        <dbReference type="ARBA" id="ARBA00023239"/>
    </source>
</evidence>
<comment type="similarity">
    <text evidence="1 7">Belongs to the glutaminase PdxT/SNO family.</text>
</comment>
<dbReference type="Proteomes" id="UP001501736">
    <property type="component" value="Unassembled WGS sequence"/>
</dbReference>
<keyword evidence="2 7" id="KW-0378">Hydrolase</keyword>
<dbReference type="EC" id="3.5.1.2" evidence="7"/>
<comment type="pathway">
    <text evidence="7">Cofactor biosynthesis; pyridoxal 5'-phosphate biosynthesis.</text>
</comment>
<dbReference type="HAMAP" id="MF_01615">
    <property type="entry name" value="PdxT"/>
    <property type="match status" value="1"/>
</dbReference>
<dbReference type="RefSeq" id="WP_344717401.1">
    <property type="nucleotide sequence ID" value="NZ_BAAAYG010000002.1"/>
</dbReference>
<dbReference type="PIRSF" id="PIRSF005639">
    <property type="entry name" value="Glut_amidoT_SNO"/>
    <property type="match status" value="1"/>
</dbReference>
<evidence type="ECO:0000256" key="6">
    <source>
        <dbReference type="ARBA" id="ARBA00049534"/>
    </source>
</evidence>
<keyword evidence="5 7" id="KW-0456">Lyase</keyword>
<sequence length="194" mass="20060">MSPRIGVLALQGAIAEHVRALQAVGAEVSTVRRPAELAGLDGLVVPGGESTTMARLAAPAGLLPQIRAAHDDGMALFGTCAGMILMADDVSDAAALEGFERIGGLDIVARRNGYGSQLDSFTADLDVVGLDSPLPAVFIRAPVVESTGAEVEVLASAAERPVAVRQGRMMASSFHPELTEDHRLHALFVQLAGA</sequence>
<feature type="binding site" evidence="7">
    <location>
        <begin position="139"/>
        <end position="140"/>
    </location>
    <ligand>
        <name>L-glutamine</name>
        <dbReference type="ChEBI" id="CHEBI:58359"/>
    </ligand>
</feature>
<proteinExistence type="inferred from homology"/>
<dbReference type="InterPro" id="IPR029062">
    <property type="entry name" value="Class_I_gatase-like"/>
</dbReference>
<accession>A0ABP6R8G3</accession>
<feature type="binding site" evidence="7">
    <location>
        <begin position="48"/>
        <end position="50"/>
    </location>
    <ligand>
        <name>L-glutamine</name>
        <dbReference type="ChEBI" id="CHEBI:58359"/>
    </ligand>
</feature>
<feature type="active site" description="Nucleophile" evidence="7">
    <location>
        <position position="80"/>
    </location>
</feature>
<reference evidence="9" key="1">
    <citation type="journal article" date="2019" name="Int. J. Syst. Evol. Microbiol.">
        <title>The Global Catalogue of Microorganisms (GCM) 10K type strain sequencing project: providing services to taxonomists for standard genome sequencing and annotation.</title>
        <authorList>
            <consortium name="The Broad Institute Genomics Platform"/>
            <consortium name="The Broad Institute Genome Sequencing Center for Infectious Disease"/>
            <person name="Wu L."/>
            <person name="Ma J."/>
        </authorList>
    </citation>
    <scope>NUCLEOTIDE SEQUENCE [LARGE SCALE GENOMIC DNA]</scope>
    <source>
        <strain evidence="9">JCM 11483</strain>
    </source>
</reference>
<dbReference type="EC" id="4.3.3.6" evidence="7"/>
<dbReference type="PANTHER" id="PTHR31559">
    <property type="entry name" value="PYRIDOXAL 5'-PHOSPHATE SYNTHASE SUBUNIT SNO"/>
    <property type="match status" value="1"/>
</dbReference>
<feature type="binding site" evidence="7">
    <location>
        <position position="111"/>
    </location>
    <ligand>
        <name>L-glutamine</name>
        <dbReference type="ChEBI" id="CHEBI:58359"/>
    </ligand>
</feature>
<evidence type="ECO:0000256" key="4">
    <source>
        <dbReference type="ARBA" id="ARBA00022962"/>
    </source>
</evidence>
<feature type="active site" description="Charge relay system" evidence="7">
    <location>
        <position position="175"/>
    </location>
</feature>
<dbReference type="PROSITE" id="PS51274">
    <property type="entry name" value="GATASE_COBBQ"/>
    <property type="match status" value="1"/>
</dbReference>
<comment type="subunit">
    <text evidence="7">In the presence of PdxS, forms a dodecamer of heterodimers. Only shows activity in the heterodimer.</text>
</comment>
<dbReference type="PROSITE" id="PS01236">
    <property type="entry name" value="PDXT_SNO_1"/>
    <property type="match status" value="1"/>
</dbReference>
<dbReference type="Gene3D" id="3.40.50.880">
    <property type="match status" value="1"/>
</dbReference>
<dbReference type="CDD" id="cd01749">
    <property type="entry name" value="GATase1_PB"/>
    <property type="match status" value="1"/>
</dbReference>
<dbReference type="NCBIfam" id="TIGR03800">
    <property type="entry name" value="PLP_synth_Pdx2"/>
    <property type="match status" value="1"/>
</dbReference>
<name>A0ABP6R8G3_9MICC</name>
<comment type="caution">
    <text evidence="8">The sequence shown here is derived from an EMBL/GenBank/DDBJ whole genome shotgun (WGS) entry which is preliminary data.</text>
</comment>
<dbReference type="PANTHER" id="PTHR31559:SF0">
    <property type="entry name" value="PYRIDOXAL 5'-PHOSPHATE SYNTHASE SUBUNIT SNO1-RELATED"/>
    <property type="match status" value="1"/>
</dbReference>
<evidence type="ECO:0000256" key="2">
    <source>
        <dbReference type="ARBA" id="ARBA00022801"/>
    </source>
</evidence>
<dbReference type="PROSITE" id="PS51130">
    <property type="entry name" value="PDXT_SNO_2"/>
    <property type="match status" value="1"/>
</dbReference>
<evidence type="ECO:0000313" key="9">
    <source>
        <dbReference type="Proteomes" id="UP001501736"/>
    </source>
</evidence>
<comment type="catalytic activity">
    <reaction evidence="7">
        <text>aldehydo-D-ribose 5-phosphate + D-glyceraldehyde 3-phosphate + L-glutamine = pyridoxal 5'-phosphate + L-glutamate + phosphate + 3 H2O + H(+)</text>
        <dbReference type="Rhea" id="RHEA:31507"/>
        <dbReference type="ChEBI" id="CHEBI:15377"/>
        <dbReference type="ChEBI" id="CHEBI:15378"/>
        <dbReference type="ChEBI" id="CHEBI:29985"/>
        <dbReference type="ChEBI" id="CHEBI:43474"/>
        <dbReference type="ChEBI" id="CHEBI:58273"/>
        <dbReference type="ChEBI" id="CHEBI:58359"/>
        <dbReference type="ChEBI" id="CHEBI:59776"/>
        <dbReference type="ChEBI" id="CHEBI:597326"/>
        <dbReference type="EC" id="4.3.3.6"/>
    </reaction>
</comment>
<comment type="function">
    <text evidence="7">Catalyzes the hydrolysis of glutamine to glutamate and ammonia as part of the biosynthesis of pyridoxal 5'-phosphate. The resulting ammonia molecule is channeled to the active site of PdxS.</text>
</comment>
<keyword evidence="9" id="KW-1185">Reference proteome</keyword>
<dbReference type="PROSITE" id="PS51273">
    <property type="entry name" value="GATASE_TYPE_1"/>
    <property type="match status" value="1"/>
</dbReference>
<comment type="catalytic activity">
    <reaction evidence="6 7">
        <text>L-glutamine + H2O = L-glutamate + NH4(+)</text>
        <dbReference type="Rhea" id="RHEA:15889"/>
        <dbReference type="ChEBI" id="CHEBI:15377"/>
        <dbReference type="ChEBI" id="CHEBI:28938"/>
        <dbReference type="ChEBI" id="CHEBI:29985"/>
        <dbReference type="ChEBI" id="CHEBI:58359"/>
        <dbReference type="EC" id="3.5.1.2"/>
    </reaction>
</comment>
<protein>
    <recommendedName>
        <fullName evidence="7">Pyridoxal 5'-phosphate synthase subunit PdxT</fullName>
        <ecNumber evidence="7">4.3.3.6</ecNumber>
    </recommendedName>
    <alternativeName>
        <fullName evidence="7">Pdx2</fullName>
    </alternativeName>
    <alternativeName>
        <fullName evidence="7">Pyridoxal 5'-phosphate synthase glutaminase subunit</fullName>
        <ecNumber evidence="7">3.5.1.2</ecNumber>
    </alternativeName>
</protein>
<dbReference type="InterPro" id="IPR021196">
    <property type="entry name" value="PdxT/SNO_CS"/>
</dbReference>
<gene>
    <name evidence="7 8" type="primary">pdxT</name>
    <name evidence="8" type="ORF">GCM10020260_02710</name>
</gene>
<evidence type="ECO:0000313" key="8">
    <source>
        <dbReference type="EMBL" id="GAA3279498.1"/>
    </source>
</evidence>
<evidence type="ECO:0000256" key="7">
    <source>
        <dbReference type="HAMAP-Rule" id="MF_01615"/>
    </source>
</evidence>
<evidence type="ECO:0000256" key="1">
    <source>
        <dbReference type="ARBA" id="ARBA00008345"/>
    </source>
</evidence>
<dbReference type="InterPro" id="IPR002161">
    <property type="entry name" value="PdxT/SNO"/>
</dbReference>
<keyword evidence="3 7" id="KW-0663">Pyridoxal phosphate</keyword>
<dbReference type="SUPFAM" id="SSF52317">
    <property type="entry name" value="Class I glutamine amidotransferase-like"/>
    <property type="match status" value="1"/>
</dbReference>